<proteinExistence type="predicted"/>
<sequence>MTRVQLGERKRRYKAAFIAKLSDSETEASEMQCWLDFSLKAKFMTQIVYEGFDQRYERIIAQLVTMIDGADKWCR</sequence>
<gene>
    <name evidence="1" type="ORF">SCARR_00337</name>
</gene>
<accession>A0A6C2UDS1</accession>
<dbReference type="NCBIfam" id="TIGR02436">
    <property type="entry name" value="four helix bundle protein"/>
    <property type="match status" value="1"/>
</dbReference>
<dbReference type="InterPro" id="IPR012657">
    <property type="entry name" value="23S_rRNA-intervening_sequence"/>
</dbReference>
<dbReference type="Proteomes" id="UP000346198">
    <property type="component" value="Unassembled WGS sequence"/>
</dbReference>
<protein>
    <recommendedName>
        <fullName evidence="3">Four helix bundle protein</fullName>
    </recommendedName>
</protein>
<name>A0A6C2UDS1_9BACT</name>
<evidence type="ECO:0008006" key="3">
    <source>
        <dbReference type="Google" id="ProtNLM"/>
    </source>
</evidence>
<dbReference type="SUPFAM" id="SSF158446">
    <property type="entry name" value="IVS-encoded protein-like"/>
    <property type="match status" value="1"/>
</dbReference>
<dbReference type="InterPro" id="IPR036583">
    <property type="entry name" value="23S_rRNA_IVS_sf"/>
</dbReference>
<dbReference type="AlphaFoldDB" id="A0A6C2UDS1"/>
<organism evidence="1 2">
    <name type="scientific">Pontiella sulfatireligans</name>
    <dbReference type="NCBI Taxonomy" id="2750658"/>
    <lineage>
        <taxon>Bacteria</taxon>
        <taxon>Pseudomonadati</taxon>
        <taxon>Kiritimatiellota</taxon>
        <taxon>Kiritimatiellia</taxon>
        <taxon>Kiritimatiellales</taxon>
        <taxon>Pontiellaceae</taxon>
        <taxon>Pontiella</taxon>
    </lineage>
</organism>
<evidence type="ECO:0000313" key="2">
    <source>
        <dbReference type="Proteomes" id="UP000346198"/>
    </source>
</evidence>
<reference evidence="1 2" key="1">
    <citation type="submission" date="2019-04" db="EMBL/GenBank/DDBJ databases">
        <authorList>
            <person name="Van Vliet M D."/>
        </authorList>
    </citation>
    <scope>NUCLEOTIDE SEQUENCE [LARGE SCALE GENOMIC DNA]</scope>
    <source>
        <strain evidence="1 2">F21</strain>
    </source>
</reference>
<keyword evidence="2" id="KW-1185">Reference proteome</keyword>
<evidence type="ECO:0000313" key="1">
    <source>
        <dbReference type="EMBL" id="VGO18285.1"/>
    </source>
</evidence>
<dbReference type="Gene3D" id="1.20.1440.60">
    <property type="entry name" value="23S rRNA-intervening sequence"/>
    <property type="match status" value="1"/>
</dbReference>
<dbReference type="EMBL" id="CAAHFH010000001">
    <property type="protein sequence ID" value="VGO18285.1"/>
    <property type="molecule type" value="Genomic_DNA"/>
</dbReference>